<keyword evidence="1 2" id="KW-0472">Membrane</keyword>
<comment type="function">
    <text evidence="1">Membrane protein involved in F pilin formation.</text>
</comment>
<keyword evidence="3" id="KW-0614">Plasmid</keyword>
<dbReference type="Proteomes" id="UP000005050">
    <property type="component" value="Unassembled WGS sequence"/>
</dbReference>
<reference evidence="4" key="2">
    <citation type="submission" date="2012-01" db="EMBL/GenBank/DDBJ databases">
        <authorList>
            <person name="Biehl B.S."/>
            <person name="Ding Y."/>
            <person name="Dugan-Rocha S.P."/>
            <person name="Gibbs R.A."/>
            <person name="Glasner J.D."/>
            <person name="Kovar C."/>
            <person name="Muzny D.M."/>
            <person name="Neeno-Eckwall E.C."/>
            <person name="Perna N.T."/>
            <person name="Qin X."/>
            <person name="von Bodman S.B."/>
            <person name="Weinstock G.M."/>
        </authorList>
    </citation>
    <scope>NUCLEOTIDE SEQUENCE</scope>
    <source>
        <strain evidence="4">DC283</strain>
    </source>
</reference>
<dbReference type="Proteomes" id="UP000192380">
    <property type="component" value="Plasmid pDSJ09"/>
</dbReference>
<dbReference type="PIRSF" id="PIRSF003259">
    <property type="entry name" value="Pilus_assembly_TraL"/>
    <property type="match status" value="1"/>
</dbReference>
<dbReference type="Pfam" id="PF07178">
    <property type="entry name" value="TraL"/>
    <property type="match status" value="1"/>
</dbReference>
<evidence type="ECO:0000313" key="6">
    <source>
        <dbReference type="Proteomes" id="UP000192380"/>
    </source>
</evidence>
<comment type="subcellular location">
    <subcellularLocation>
        <location evidence="1">Cell outer membrane</location>
    </subcellularLocation>
</comment>
<evidence type="ECO:0000313" key="4">
    <source>
        <dbReference type="EMBL" id="EHT97863.1"/>
    </source>
</evidence>
<feature type="transmembrane region" description="Helical" evidence="2">
    <location>
        <begin position="38"/>
        <end position="59"/>
    </location>
</feature>
<evidence type="ECO:0000313" key="3">
    <source>
        <dbReference type="EMBL" id="ARF52444.1"/>
    </source>
</evidence>
<geneLocation type="plasmid" evidence="3 6">
    <name>pDSJ09</name>
</geneLocation>
<keyword evidence="2" id="KW-0812">Transmembrane</keyword>
<dbReference type="OrthoDB" id="6570048at2"/>
<dbReference type="NCBIfam" id="TIGR02762">
    <property type="entry name" value="TraL_TIGR"/>
    <property type="match status" value="1"/>
</dbReference>
<dbReference type="KEGG" id="pstw:DSJ_24740"/>
<dbReference type="EMBL" id="CP017590">
    <property type="protein sequence ID" value="ARF52444.1"/>
    <property type="molecule type" value="Genomic_DNA"/>
</dbReference>
<protein>
    <recommendedName>
        <fullName evidence="1">Protein TraL</fullName>
    </recommendedName>
</protein>
<reference evidence="3 6" key="3">
    <citation type="submission" date="2016-10" db="EMBL/GenBank/DDBJ databases">
        <title>Complete Genome Assembly of Pantoea stewartii subsp. stewartii DC283, a Corn Pathogen.</title>
        <authorList>
            <person name="Duong D.A."/>
            <person name="Stevens A.M."/>
            <person name="Jensen R.V."/>
        </authorList>
    </citation>
    <scope>NUCLEOTIDE SEQUENCE [LARGE SCALE GENOMIC DNA]</scope>
    <source>
        <strain evidence="3 6">DC283</strain>
        <plasmid evidence="3 6">pDSJ09</plasmid>
    </source>
</reference>
<name>H3RL69_PANSE</name>
<keyword evidence="6" id="KW-1185">Reference proteome</keyword>
<evidence type="ECO:0000256" key="2">
    <source>
        <dbReference type="SAM" id="Phobius"/>
    </source>
</evidence>
<gene>
    <name evidence="4" type="ORF">CKS_5436</name>
    <name evidence="3" type="ORF">DSJ_24740</name>
</gene>
<keyword evidence="1" id="KW-0184">Conjugation</keyword>
<accession>H3RL69</accession>
<reference evidence="4 5" key="1">
    <citation type="journal article" date="2012" name="Mol. Microbiol.">
        <title>The genetic and structural basis of two distinct terminal side branch residues in stewartan and amylovoran exopolysaccharides and their potential role in host adaptation.</title>
        <authorList>
            <person name="Wang X."/>
            <person name="Yang F."/>
            <person name="von Bodman S.B."/>
        </authorList>
    </citation>
    <scope>NUCLEOTIDE SEQUENCE [LARGE SCALE GENOMIC DNA]</scope>
    <source>
        <strain evidence="4 5">DC283</strain>
    </source>
</reference>
<dbReference type="EMBL" id="AHIE01000040">
    <property type="protein sequence ID" value="EHT97863.1"/>
    <property type="molecule type" value="Genomic_DNA"/>
</dbReference>
<dbReference type="GO" id="GO:0009279">
    <property type="term" value="C:cell outer membrane"/>
    <property type="evidence" value="ECO:0007669"/>
    <property type="project" value="UniProtKB-SubCell"/>
</dbReference>
<organism evidence="4 5">
    <name type="scientific">Pantoea stewartii subsp. stewartii DC283</name>
    <dbReference type="NCBI Taxonomy" id="660596"/>
    <lineage>
        <taxon>Bacteria</taxon>
        <taxon>Pseudomonadati</taxon>
        <taxon>Pseudomonadota</taxon>
        <taxon>Gammaproteobacteria</taxon>
        <taxon>Enterobacterales</taxon>
        <taxon>Erwiniaceae</taxon>
        <taxon>Pantoea</taxon>
    </lineage>
</organism>
<evidence type="ECO:0000256" key="1">
    <source>
        <dbReference type="PIRNR" id="PIRNR003259"/>
    </source>
</evidence>
<dbReference type="InterPro" id="IPR009838">
    <property type="entry name" value="T4SS_TraL"/>
</dbReference>
<keyword evidence="1" id="KW-0998">Cell outer membrane</keyword>
<evidence type="ECO:0000313" key="5">
    <source>
        <dbReference type="Proteomes" id="UP000005050"/>
    </source>
</evidence>
<keyword evidence="2" id="KW-1133">Transmembrane helix</keyword>
<dbReference type="AlphaFoldDB" id="H3RL69"/>
<dbReference type="GO" id="GO:0009297">
    <property type="term" value="P:pilus assembly"/>
    <property type="evidence" value="ECO:0007669"/>
    <property type="project" value="UniProtKB-UniRule"/>
</dbReference>
<proteinExistence type="predicted"/>
<sequence length="101" mass="11656">MNEERAARFMFPQTLTEQAGPVGLPTDETIALFGPMGWGFWTGQYVTGLVVSILLWVCLKHFKKGRGTTWLLNACYWYLPSSLFKSMYKVIPDSAYRLWLR</sequence>
<dbReference type="InterPro" id="IPR016382">
    <property type="entry name" value="Pilus_assmbly_TraL"/>
</dbReference>
<dbReference type="PATRIC" id="fig|660596.6.peg.5186"/>
<dbReference type="RefSeq" id="WP_006122266.1">
    <property type="nucleotide sequence ID" value="NZ_AHIE01000040.1"/>
</dbReference>